<proteinExistence type="predicted"/>
<reference evidence="2" key="1">
    <citation type="submission" date="2006-10" db="EMBL/GenBank/DDBJ databases">
        <title>Complete sequence of Solibacter usitatus Ellin6076.</title>
        <authorList>
            <consortium name="US DOE Joint Genome Institute"/>
            <person name="Copeland A."/>
            <person name="Lucas S."/>
            <person name="Lapidus A."/>
            <person name="Barry K."/>
            <person name="Detter J.C."/>
            <person name="Glavina del Rio T."/>
            <person name="Hammon N."/>
            <person name="Israni S."/>
            <person name="Dalin E."/>
            <person name="Tice H."/>
            <person name="Pitluck S."/>
            <person name="Thompson L.S."/>
            <person name="Brettin T."/>
            <person name="Bruce D."/>
            <person name="Han C."/>
            <person name="Tapia R."/>
            <person name="Gilna P."/>
            <person name="Schmutz J."/>
            <person name="Larimer F."/>
            <person name="Land M."/>
            <person name="Hauser L."/>
            <person name="Kyrpides N."/>
            <person name="Mikhailova N."/>
            <person name="Janssen P.H."/>
            <person name="Kuske C.R."/>
            <person name="Richardson P."/>
        </authorList>
    </citation>
    <scope>NUCLEOTIDE SEQUENCE</scope>
    <source>
        <strain evidence="2">Ellin6076</strain>
    </source>
</reference>
<dbReference type="STRING" id="234267.Acid_6463"/>
<dbReference type="HOGENOM" id="CLU_1776225_0_0_0"/>
<name>Q01SI3_SOLUE</name>
<evidence type="ECO:0008006" key="3">
    <source>
        <dbReference type="Google" id="ProtNLM"/>
    </source>
</evidence>
<protein>
    <recommendedName>
        <fullName evidence="3">Transmembrane protein</fullName>
    </recommendedName>
</protein>
<dbReference type="EMBL" id="CP000473">
    <property type="protein sequence ID" value="ABJ87387.1"/>
    <property type="molecule type" value="Genomic_DNA"/>
</dbReference>
<sequence>MKFASSARRLKMQNPAALSGQAGFTIHQSGRPGYLDWLAPLSFFSCFLLFLVFLVFLVVSFVVSFAGGVVGVLGGVCGVCAKVSGNVATARAKASKLFFIFDSPCGQSPAYKSILRLQRRKLDSLHRLDTAPNSRVCRLMFFSLAS</sequence>
<feature type="transmembrane region" description="Helical" evidence="1">
    <location>
        <begin position="65"/>
        <end position="83"/>
    </location>
</feature>
<dbReference type="KEGG" id="sus:Acid_6463"/>
<gene>
    <name evidence="2" type="ordered locus">Acid_6463</name>
</gene>
<feature type="transmembrane region" description="Helical" evidence="1">
    <location>
        <begin position="37"/>
        <end position="59"/>
    </location>
</feature>
<keyword evidence="1" id="KW-1133">Transmembrane helix</keyword>
<keyword evidence="1" id="KW-0472">Membrane</keyword>
<evidence type="ECO:0000256" key="1">
    <source>
        <dbReference type="SAM" id="Phobius"/>
    </source>
</evidence>
<dbReference type="AlphaFoldDB" id="Q01SI3"/>
<evidence type="ECO:0000313" key="2">
    <source>
        <dbReference type="EMBL" id="ABJ87387.1"/>
    </source>
</evidence>
<dbReference type="InParanoid" id="Q01SI3"/>
<organism evidence="2">
    <name type="scientific">Solibacter usitatus (strain Ellin6076)</name>
    <dbReference type="NCBI Taxonomy" id="234267"/>
    <lineage>
        <taxon>Bacteria</taxon>
        <taxon>Pseudomonadati</taxon>
        <taxon>Acidobacteriota</taxon>
        <taxon>Terriglobia</taxon>
        <taxon>Bryobacterales</taxon>
        <taxon>Solibacteraceae</taxon>
        <taxon>Candidatus Solibacter</taxon>
    </lineage>
</organism>
<accession>Q01SI3</accession>
<keyword evidence="1" id="KW-0812">Transmembrane</keyword>